<dbReference type="Gene3D" id="2.40.50.100">
    <property type="match status" value="1"/>
</dbReference>
<evidence type="ECO:0000256" key="1">
    <source>
        <dbReference type="SAM" id="Coils"/>
    </source>
</evidence>
<dbReference type="Proteomes" id="UP000823661">
    <property type="component" value="Unassembled WGS sequence"/>
</dbReference>
<feature type="coiled-coil region" evidence="1">
    <location>
        <begin position="103"/>
        <end position="157"/>
    </location>
</feature>
<dbReference type="Pfam" id="PF25917">
    <property type="entry name" value="BSH_RND"/>
    <property type="match status" value="1"/>
</dbReference>
<dbReference type="InterPro" id="IPR058625">
    <property type="entry name" value="MdtA-like_BSH"/>
</dbReference>
<protein>
    <submittedName>
        <fullName evidence="3">HlyD family efflux transporter periplasmic adaptor subunit</fullName>
    </submittedName>
</protein>
<dbReference type="GO" id="GO:0015562">
    <property type="term" value="F:efflux transmembrane transporter activity"/>
    <property type="evidence" value="ECO:0007669"/>
    <property type="project" value="TreeGrafter"/>
</dbReference>
<dbReference type="PANTHER" id="PTHR30469">
    <property type="entry name" value="MULTIDRUG RESISTANCE PROTEIN MDTA"/>
    <property type="match status" value="1"/>
</dbReference>
<evidence type="ECO:0000313" key="4">
    <source>
        <dbReference type="Proteomes" id="UP000823661"/>
    </source>
</evidence>
<dbReference type="AlphaFoldDB" id="A0A9D9HHL4"/>
<reference evidence="3" key="1">
    <citation type="submission" date="2020-10" db="EMBL/GenBank/DDBJ databases">
        <authorList>
            <person name="Gilroy R."/>
        </authorList>
    </citation>
    <scope>NUCLEOTIDE SEQUENCE</scope>
    <source>
        <strain evidence="3">B1-20833</strain>
    </source>
</reference>
<feature type="domain" description="Multidrug resistance protein MdtA-like barrel-sandwich hybrid" evidence="2">
    <location>
        <begin position="39"/>
        <end position="209"/>
    </location>
</feature>
<reference evidence="3" key="2">
    <citation type="journal article" date="2021" name="PeerJ">
        <title>Extensive microbial diversity within the chicken gut microbiome revealed by metagenomics and culture.</title>
        <authorList>
            <person name="Gilroy R."/>
            <person name="Ravi A."/>
            <person name="Getino M."/>
            <person name="Pursley I."/>
            <person name="Horton D.L."/>
            <person name="Alikhan N.F."/>
            <person name="Baker D."/>
            <person name="Gharbi K."/>
            <person name="Hall N."/>
            <person name="Watson M."/>
            <person name="Adriaenssens E.M."/>
            <person name="Foster-Nyarko E."/>
            <person name="Jarju S."/>
            <person name="Secka A."/>
            <person name="Antonio M."/>
            <person name="Oren A."/>
            <person name="Chaudhuri R.R."/>
            <person name="La Ragione R."/>
            <person name="Hildebrand F."/>
            <person name="Pallen M.J."/>
        </authorList>
    </citation>
    <scope>NUCLEOTIDE SEQUENCE</scope>
    <source>
        <strain evidence="3">B1-20833</strain>
    </source>
</reference>
<organism evidence="3 4">
    <name type="scientific">Candidatus Cryptobacteroides intestinavium</name>
    <dbReference type="NCBI Taxonomy" id="2840766"/>
    <lineage>
        <taxon>Bacteria</taxon>
        <taxon>Pseudomonadati</taxon>
        <taxon>Bacteroidota</taxon>
        <taxon>Bacteroidia</taxon>
        <taxon>Bacteroidales</taxon>
        <taxon>Candidatus Cryptobacteroides</taxon>
    </lineage>
</organism>
<dbReference type="SUPFAM" id="SSF111369">
    <property type="entry name" value="HlyD-like secretion proteins"/>
    <property type="match status" value="1"/>
</dbReference>
<accession>A0A9D9HHL4</accession>
<sequence length="301" mass="33413">MKTHDIKGIIALAAAAAVAGCGHRTPDFDACGYVDATDVTVSSESSGRIMRFDIKEGDRLVRGECIGHIDTVQIWLQKEELIRRKESAKVKTVDISCQTRAQYAQLENLRTELRRAEGLLEKNAGTQKNVDDLESQIRILEGQIAAAEQTYRQNNESVACEISTLDVQIAEAEDRLRKCRIYSPIDGTVLAKYAEEGETVSSGKPLFEIADMDDIYVRAYFSTAQLGGIHIGDKVKVIPDDGSRNPESCSGTVVWISREAEFSPKNIQTRDERADMVYAVKVAVEKDARLRLGMYAYIITD</sequence>
<dbReference type="PANTHER" id="PTHR30469:SF33">
    <property type="entry name" value="SLR1207 PROTEIN"/>
    <property type="match status" value="1"/>
</dbReference>
<dbReference type="Gene3D" id="2.40.30.170">
    <property type="match status" value="1"/>
</dbReference>
<gene>
    <name evidence="3" type="ORF">IAC06_03815</name>
</gene>
<dbReference type="Gene3D" id="1.10.287.470">
    <property type="entry name" value="Helix hairpin bin"/>
    <property type="match status" value="1"/>
</dbReference>
<evidence type="ECO:0000313" key="3">
    <source>
        <dbReference type="EMBL" id="MBO8451996.1"/>
    </source>
</evidence>
<evidence type="ECO:0000259" key="2">
    <source>
        <dbReference type="Pfam" id="PF25917"/>
    </source>
</evidence>
<dbReference type="PROSITE" id="PS51257">
    <property type="entry name" value="PROKAR_LIPOPROTEIN"/>
    <property type="match status" value="1"/>
</dbReference>
<keyword evidence="1" id="KW-0175">Coiled coil</keyword>
<dbReference type="EMBL" id="JADIMI010000035">
    <property type="protein sequence ID" value="MBO8451996.1"/>
    <property type="molecule type" value="Genomic_DNA"/>
</dbReference>
<dbReference type="GO" id="GO:1990281">
    <property type="term" value="C:efflux pump complex"/>
    <property type="evidence" value="ECO:0007669"/>
    <property type="project" value="TreeGrafter"/>
</dbReference>
<name>A0A9D9HHL4_9BACT</name>
<comment type="caution">
    <text evidence="3">The sequence shown here is derived from an EMBL/GenBank/DDBJ whole genome shotgun (WGS) entry which is preliminary data.</text>
</comment>
<proteinExistence type="predicted"/>